<organism evidence="5">
    <name type="scientific">bioreactor metagenome</name>
    <dbReference type="NCBI Taxonomy" id="1076179"/>
    <lineage>
        <taxon>unclassified sequences</taxon>
        <taxon>metagenomes</taxon>
        <taxon>ecological metagenomes</taxon>
    </lineage>
</organism>
<comment type="subcellular location">
    <subcellularLocation>
        <location evidence="1">Cell envelope</location>
    </subcellularLocation>
</comment>
<dbReference type="Pfam" id="PF13407">
    <property type="entry name" value="Peripla_BP_4"/>
    <property type="match status" value="1"/>
</dbReference>
<dbReference type="InterPro" id="IPR028082">
    <property type="entry name" value="Peripla_BP_I"/>
</dbReference>
<dbReference type="EMBL" id="VSSQ01068827">
    <property type="protein sequence ID" value="MPN20966.1"/>
    <property type="molecule type" value="Genomic_DNA"/>
</dbReference>
<evidence type="ECO:0000259" key="4">
    <source>
        <dbReference type="Pfam" id="PF13407"/>
    </source>
</evidence>
<dbReference type="PANTHER" id="PTHR46847:SF1">
    <property type="entry name" value="D-ALLOSE-BINDING PERIPLASMIC PROTEIN-RELATED"/>
    <property type="match status" value="1"/>
</dbReference>
<gene>
    <name evidence="5" type="ORF">SDC9_168345</name>
</gene>
<dbReference type="PANTHER" id="PTHR46847">
    <property type="entry name" value="D-ALLOSE-BINDING PERIPLASMIC PROTEIN-RELATED"/>
    <property type="match status" value="1"/>
</dbReference>
<protein>
    <recommendedName>
        <fullName evidence="4">Periplasmic binding protein domain-containing protein</fullName>
    </recommendedName>
</protein>
<evidence type="ECO:0000256" key="3">
    <source>
        <dbReference type="ARBA" id="ARBA00022729"/>
    </source>
</evidence>
<evidence type="ECO:0000256" key="1">
    <source>
        <dbReference type="ARBA" id="ARBA00004196"/>
    </source>
</evidence>
<dbReference type="GO" id="GO:0030313">
    <property type="term" value="C:cell envelope"/>
    <property type="evidence" value="ECO:0007669"/>
    <property type="project" value="UniProtKB-SubCell"/>
</dbReference>
<dbReference type="GO" id="GO:0030246">
    <property type="term" value="F:carbohydrate binding"/>
    <property type="evidence" value="ECO:0007669"/>
    <property type="project" value="UniProtKB-ARBA"/>
</dbReference>
<dbReference type="InterPro" id="IPR025997">
    <property type="entry name" value="SBP_2_dom"/>
</dbReference>
<proteinExistence type="inferred from homology"/>
<reference evidence="5" key="1">
    <citation type="submission" date="2019-08" db="EMBL/GenBank/DDBJ databases">
        <authorList>
            <person name="Kucharzyk K."/>
            <person name="Murdoch R.W."/>
            <person name="Higgins S."/>
            <person name="Loffler F."/>
        </authorList>
    </citation>
    <scope>NUCLEOTIDE SEQUENCE</scope>
</reference>
<accession>A0A645G4A1</accession>
<evidence type="ECO:0000313" key="5">
    <source>
        <dbReference type="EMBL" id="MPN20966.1"/>
    </source>
</evidence>
<name>A0A645G4A1_9ZZZZ</name>
<keyword evidence="3" id="KW-0732">Signal</keyword>
<dbReference type="SUPFAM" id="SSF53822">
    <property type="entry name" value="Periplasmic binding protein-like I"/>
    <property type="match status" value="1"/>
</dbReference>
<evidence type="ECO:0000256" key="2">
    <source>
        <dbReference type="ARBA" id="ARBA00007639"/>
    </source>
</evidence>
<dbReference type="AlphaFoldDB" id="A0A645G4A1"/>
<comment type="similarity">
    <text evidence="2">Belongs to the bacterial solute-binding protein 2 family.</text>
</comment>
<dbReference type="Gene3D" id="3.40.50.2300">
    <property type="match status" value="2"/>
</dbReference>
<feature type="domain" description="Periplasmic binding protein" evidence="4">
    <location>
        <begin position="1"/>
        <end position="85"/>
    </location>
</feature>
<comment type="caution">
    <text evidence="5">The sequence shown here is derived from an EMBL/GenBank/DDBJ whole genome shotgun (WGS) entry which is preliminary data.</text>
</comment>
<sequence>MQDILSTIEVDVLYSHNDAMTLGAVEAIEAGGMIPGRDIVIITVDGEQGAIDLLKQGKINCVVECTPMLGDIIMVLAKKLVAGEEIPKVIYSEETMFTEFDDNLQSIPPRGY</sequence>